<dbReference type="MEROPS" id="S12.003"/>
<evidence type="ECO:0000256" key="1">
    <source>
        <dbReference type="SAM" id="SignalP"/>
    </source>
</evidence>
<feature type="domain" description="Beta-lactamase-related" evidence="2">
    <location>
        <begin position="91"/>
        <end position="390"/>
    </location>
</feature>
<dbReference type="PANTHER" id="PTHR46825">
    <property type="entry name" value="D-ALANYL-D-ALANINE-CARBOXYPEPTIDASE/ENDOPEPTIDASE AMPH"/>
    <property type="match status" value="1"/>
</dbReference>
<dbReference type="InterPro" id="IPR050491">
    <property type="entry name" value="AmpC-like"/>
</dbReference>
<dbReference type="Gene3D" id="3.40.710.10">
    <property type="entry name" value="DD-peptidase/beta-lactamase superfamily"/>
    <property type="match status" value="1"/>
</dbReference>
<dbReference type="Pfam" id="PF00144">
    <property type="entry name" value="Beta-lactamase"/>
    <property type="match status" value="1"/>
</dbReference>
<protein>
    <submittedName>
        <fullName evidence="3">Predicted beta-lactamase</fullName>
    </submittedName>
</protein>
<keyword evidence="1" id="KW-0732">Signal</keyword>
<proteinExistence type="predicted"/>
<dbReference type="EMBL" id="HE580421">
    <property type="protein sequence ID" value="CCD27748.1"/>
    <property type="molecule type" value="Genomic_DNA"/>
</dbReference>
<dbReference type="AlphaFoldDB" id="H1ZZA8"/>
<dbReference type="SUPFAM" id="SSF56601">
    <property type="entry name" value="beta-lactamase/transpeptidase-like"/>
    <property type="match status" value="1"/>
</dbReference>
<feature type="chain" id="PRO_5003558800" evidence="1">
    <location>
        <begin position="34"/>
        <end position="395"/>
    </location>
</feature>
<dbReference type="InterPro" id="IPR012338">
    <property type="entry name" value="Beta-lactam/transpept-like"/>
</dbReference>
<dbReference type="PANTHER" id="PTHR46825:SF7">
    <property type="entry name" value="D-ALANYL-D-ALANINE CARBOXYPEPTIDASE"/>
    <property type="match status" value="1"/>
</dbReference>
<dbReference type="InterPro" id="IPR001466">
    <property type="entry name" value="Beta-lactam-related"/>
</dbReference>
<evidence type="ECO:0000313" key="3">
    <source>
        <dbReference type="EMBL" id="CCD27748.1"/>
    </source>
</evidence>
<name>H1ZZA8_STIAU</name>
<sequence>MLCWNDMISKQAHPMMKRLALATALSWSAFWSAACSESTVPFQQEESSLGTANALCDQLSPQLQGALEEAALSEHLSGVTSSLRLPNCTWQGAAGRAQMKPSMAMKADDRLRAGSITKTFVSVVVLQLQAEGKLSLESTLAAYVPDFPLAHSMTVRQLLNHTSGTGNYTQNPAFFTQAMATPGKTWTPEELIALGAALSPSSEPGARWAYSNTNYILLKRVIEKATGAPLAQQLRTRIFEPLSLRNTGLDGDEPIPPLAVHGYTHSPKNGTWTDLTGLLHPSAANAAGALVSNAEDLSRFFQALFEDSLLPPQQLAEMTQWVPTEDPAMPGYGLALVQIPTPAGPGYGHTGSIPGFSAVTLYVPEQRATLSVLTNLEDANHRQVAQRLLKVLAGR</sequence>
<organism evidence="3">
    <name type="scientific">Stigmatella aurantiaca</name>
    <dbReference type="NCBI Taxonomy" id="41"/>
    <lineage>
        <taxon>Bacteria</taxon>
        <taxon>Pseudomonadati</taxon>
        <taxon>Myxococcota</taxon>
        <taxon>Myxococcia</taxon>
        <taxon>Myxococcales</taxon>
        <taxon>Cystobacterineae</taxon>
        <taxon>Archangiaceae</taxon>
        <taxon>Stigmatella</taxon>
    </lineage>
</organism>
<evidence type="ECO:0000259" key="2">
    <source>
        <dbReference type="Pfam" id="PF00144"/>
    </source>
</evidence>
<reference evidence="3" key="1">
    <citation type="submission" date="2011-08" db="EMBL/GenBank/DDBJ databases">
        <title>Completing the puzzle of aurachin biosynthesis in Stigmatella aurantiaca Sg a15.</title>
        <authorList>
            <person name="Pistorius D."/>
            <person name="Li Y."/>
            <person name="Sandmann A."/>
            <person name="Mueller R."/>
        </authorList>
    </citation>
    <scope>NUCLEOTIDE SEQUENCE</scope>
    <source>
        <strain evidence="3">Sg a15</strain>
    </source>
</reference>
<accession>H1ZZA8</accession>
<feature type="signal peptide" evidence="1">
    <location>
        <begin position="1"/>
        <end position="33"/>
    </location>
</feature>